<sequence length="66" mass="7963">MELNKLPKVRLRELNLDDAEDRYQWCLDKEVTKHLNMPDKYPPFSREETVKWIGMCMNQTNGYVCK</sequence>
<reference evidence="1 2" key="1">
    <citation type="submission" date="2023-07" db="EMBL/GenBank/DDBJ databases">
        <title>Genomic Encyclopedia of Type Strains, Phase IV (KMG-IV): sequencing the most valuable type-strain genomes for metagenomic binning, comparative biology and taxonomic classification.</title>
        <authorList>
            <person name="Goeker M."/>
        </authorList>
    </citation>
    <scope>NUCLEOTIDE SEQUENCE [LARGE SCALE GENOMIC DNA]</scope>
    <source>
        <strain evidence="1 2">DSM 23494</strain>
    </source>
</reference>
<evidence type="ECO:0000313" key="2">
    <source>
        <dbReference type="Proteomes" id="UP001238088"/>
    </source>
</evidence>
<organism evidence="1 2">
    <name type="scientific">Cytobacillus purgationiresistens</name>
    <dbReference type="NCBI Taxonomy" id="863449"/>
    <lineage>
        <taxon>Bacteria</taxon>
        <taxon>Bacillati</taxon>
        <taxon>Bacillota</taxon>
        <taxon>Bacilli</taxon>
        <taxon>Bacillales</taxon>
        <taxon>Bacillaceae</taxon>
        <taxon>Cytobacillus</taxon>
    </lineage>
</organism>
<proteinExistence type="predicted"/>
<gene>
    <name evidence="1" type="ORF">J2S17_005046</name>
</gene>
<dbReference type="Proteomes" id="UP001238088">
    <property type="component" value="Unassembled WGS sequence"/>
</dbReference>
<dbReference type="InterPro" id="IPR016181">
    <property type="entry name" value="Acyl_CoA_acyltransferase"/>
</dbReference>
<dbReference type="EMBL" id="JAUSUB010000033">
    <property type="protein sequence ID" value="MDQ0273128.1"/>
    <property type="molecule type" value="Genomic_DNA"/>
</dbReference>
<evidence type="ECO:0000313" key="1">
    <source>
        <dbReference type="EMBL" id="MDQ0273128.1"/>
    </source>
</evidence>
<dbReference type="Gene3D" id="3.40.630.30">
    <property type="match status" value="1"/>
</dbReference>
<name>A0ABU0APK2_9BACI</name>
<protein>
    <submittedName>
        <fullName evidence="1">RimJ/RimL family protein N-acetyltransferase</fullName>
    </submittedName>
</protein>
<keyword evidence="2" id="KW-1185">Reference proteome</keyword>
<accession>A0ABU0APK2</accession>
<dbReference type="SUPFAM" id="SSF55729">
    <property type="entry name" value="Acyl-CoA N-acyltransferases (Nat)"/>
    <property type="match status" value="1"/>
</dbReference>
<comment type="caution">
    <text evidence="1">The sequence shown here is derived from an EMBL/GenBank/DDBJ whole genome shotgun (WGS) entry which is preliminary data.</text>
</comment>